<evidence type="ECO:0000313" key="2">
    <source>
        <dbReference type="Proteomes" id="UP001259347"/>
    </source>
</evidence>
<dbReference type="Proteomes" id="UP001259347">
    <property type="component" value="Unassembled WGS sequence"/>
</dbReference>
<comment type="caution">
    <text evidence="1">The sequence shown here is derived from an EMBL/GenBank/DDBJ whole genome shotgun (WGS) entry which is preliminary data.</text>
</comment>
<accession>A0ABU1S9D5</accession>
<reference evidence="1 2" key="1">
    <citation type="submission" date="2023-07" db="EMBL/GenBank/DDBJ databases">
        <title>Sorghum-associated microbial communities from plants grown in Nebraska, USA.</title>
        <authorList>
            <person name="Schachtman D."/>
        </authorList>
    </citation>
    <scope>NUCLEOTIDE SEQUENCE [LARGE SCALE GENOMIC DNA]</scope>
    <source>
        <strain evidence="1 2">2980</strain>
    </source>
</reference>
<proteinExistence type="predicted"/>
<dbReference type="EMBL" id="JAVDUM010000001">
    <property type="protein sequence ID" value="MDR6865493.1"/>
    <property type="molecule type" value="Genomic_DNA"/>
</dbReference>
<organism evidence="1 2">
    <name type="scientific">Microbacterium resistens</name>
    <dbReference type="NCBI Taxonomy" id="156977"/>
    <lineage>
        <taxon>Bacteria</taxon>
        <taxon>Bacillati</taxon>
        <taxon>Actinomycetota</taxon>
        <taxon>Actinomycetes</taxon>
        <taxon>Micrococcales</taxon>
        <taxon>Microbacteriaceae</taxon>
        <taxon>Microbacterium</taxon>
    </lineage>
</organism>
<sequence>MVSEAAQVNVVEIGTGIVTLATSDQARSQLWNQLTATVGQVAAGDAFVIGQIAGNLVPFGAAAKIGKTGGVVARTDGLWNKASDLGGPVRLATPSTITSVLDWIKGAGSTVTVVATLGNSIGVQDRNGPRWNAPGSAPSLRFHRRRLPMSKSVFCTTAVNARSGSKRSFILMASSLSAAYRILFPRPIKEKP</sequence>
<evidence type="ECO:0000313" key="1">
    <source>
        <dbReference type="EMBL" id="MDR6865493.1"/>
    </source>
</evidence>
<name>A0ABU1S9D5_9MICO</name>
<gene>
    <name evidence="1" type="ORF">J2Y69_000075</name>
</gene>
<keyword evidence="2" id="KW-1185">Reference proteome</keyword>
<protein>
    <submittedName>
        <fullName evidence="1">Uncharacterized protein</fullName>
    </submittedName>
</protein>